<dbReference type="PANTHER" id="PTHR30483">
    <property type="entry name" value="LEUCINE-SPECIFIC-BINDING PROTEIN"/>
    <property type="match status" value="1"/>
</dbReference>
<dbReference type="InterPro" id="IPR028082">
    <property type="entry name" value="Peripla_BP_I"/>
</dbReference>
<evidence type="ECO:0000256" key="2">
    <source>
        <dbReference type="ARBA" id="ARBA00022729"/>
    </source>
</evidence>
<dbReference type="RefSeq" id="WP_078194916.1">
    <property type="nucleotide sequence ID" value="NZ_CP017757.2"/>
</dbReference>
<dbReference type="KEGG" id="cuh:BJN34_01200"/>
<dbReference type="EMBL" id="CP017757">
    <property type="protein sequence ID" value="AQV92512.1"/>
    <property type="molecule type" value="Genomic_DNA"/>
</dbReference>
<evidence type="ECO:0000256" key="1">
    <source>
        <dbReference type="ARBA" id="ARBA00010062"/>
    </source>
</evidence>
<gene>
    <name evidence="4" type="ORF">BJN34_01200</name>
</gene>
<name>A0A1U9UIU2_CUPNE</name>
<dbReference type="AlphaFoldDB" id="A0A1U9UIU2"/>
<keyword evidence="2" id="KW-0732">Signal</keyword>
<proteinExistence type="inferred from homology"/>
<protein>
    <submittedName>
        <fullName evidence="4">Amino acid ABC transporter substrate-binding protein</fullName>
    </submittedName>
</protein>
<evidence type="ECO:0000313" key="4">
    <source>
        <dbReference type="EMBL" id="AQV92512.1"/>
    </source>
</evidence>
<dbReference type="CDD" id="cd06338">
    <property type="entry name" value="PBP1_ABC_ligand_binding-like"/>
    <property type="match status" value="1"/>
</dbReference>
<accession>A0A1U9UIU2</accession>
<dbReference type="Pfam" id="PF13458">
    <property type="entry name" value="Peripla_BP_6"/>
    <property type="match status" value="1"/>
</dbReference>
<evidence type="ECO:0000259" key="3">
    <source>
        <dbReference type="Pfam" id="PF13458"/>
    </source>
</evidence>
<dbReference type="SUPFAM" id="SSF53822">
    <property type="entry name" value="Periplasmic binding protein-like I"/>
    <property type="match status" value="1"/>
</dbReference>
<dbReference type="Proteomes" id="UP000189627">
    <property type="component" value="Chromosome 1"/>
</dbReference>
<reference evidence="5" key="1">
    <citation type="submission" date="2017-02" db="EMBL/GenBank/DDBJ databases">
        <title>Complete genome sequence of Cupriavidus necator strain NH9, a 3-chlorobenzoate degrader.</title>
        <authorList>
            <person name="Moriuchi R."/>
            <person name="Dohra H."/>
            <person name="Ogawa N."/>
        </authorList>
    </citation>
    <scope>NUCLEOTIDE SEQUENCE [LARGE SCALE GENOMIC DNA]</scope>
    <source>
        <strain evidence="5">NH9</strain>
    </source>
</reference>
<dbReference type="InterPro" id="IPR028081">
    <property type="entry name" value="Leu-bd"/>
</dbReference>
<sequence>MKTASAHSFPAGARSGSVTRIRDAAFCALAGLGLALSAPAAARVEGDAIVLGAAVSLTGKYATNGKNTQDGYTLAAKRINETGGVKVGGKAYQLKILFYDDESTSARGAQLAERLIGQDGVKFVLGPYSSGLTKAIAPVTEKYRIPMVEGNGADRNLFTQGYRYMFAVLNTSDYYLRAAINLAAEEAQRAGKPPKSLKLAIAIENDNFSQDVRDGVEEDAKRLGMQVVIDDKLPPELNDMSVTLAKVKALKPDILVVSGHEKGAALAVRQLAEMHIDVPMLALTHCDSAQIIEKFGKSAEFAVCGSQWDRSLNYKDRWFGTADQYAQRFEQEYHYEAPYQAAESSAAVLAFADAFERAGSFDTEKVREALAATDLMTFYGPLKFDQSGKNIAKSMVLYQVQDGKFKVVAPGKWASSKVIYPAPAWARRK</sequence>
<evidence type="ECO:0000313" key="5">
    <source>
        <dbReference type="Proteomes" id="UP000189627"/>
    </source>
</evidence>
<dbReference type="InterPro" id="IPR051010">
    <property type="entry name" value="BCAA_transport"/>
</dbReference>
<comment type="similarity">
    <text evidence="1">Belongs to the leucine-binding protein family.</text>
</comment>
<dbReference type="Gene3D" id="3.40.50.2300">
    <property type="match status" value="2"/>
</dbReference>
<dbReference type="PANTHER" id="PTHR30483:SF37">
    <property type="entry name" value="ABC TRANSPORTER SUBSTRATE-BINDING PROTEIN"/>
    <property type="match status" value="1"/>
</dbReference>
<feature type="domain" description="Leucine-binding protein" evidence="3">
    <location>
        <begin position="49"/>
        <end position="403"/>
    </location>
</feature>
<organism evidence="4 5">
    <name type="scientific">Cupriavidus necator</name>
    <name type="common">Alcaligenes eutrophus</name>
    <name type="synonym">Ralstonia eutropha</name>
    <dbReference type="NCBI Taxonomy" id="106590"/>
    <lineage>
        <taxon>Bacteria</taxon>
        <taxon>Pseudomonadati</taxon>
        <taxon>Pseudomonadota</taxon>
        <taxon>Betaproteobacteria</taxon>
        <taxon>Burkholderiales</taxon>
        <taxon>Burkholderiaceae</taxon>
        <taxon>Cupriavidus</taxon>
    </lineage>
</organism>